<dbReference type="Pfam" id="PF03713">
    <property type="entry name" value="DUF305"/>
    <property type="match status" value="1"/>
</dbReference>
<dbReference type="RefSeq" id="WP_095687967.1">
    <property type="nucleotide sequence ID" value="NZ_CP016779.1"/>
</dbReference>
<organism evidence="2 3">
    <name type="scientific">Candidatus Nanopelagicus abundans</name>
    <dbReference type="NCBI Taxonomy" id="1884916"/>
    <lineage>
        <taxon>Bacteria</taxon>
        <taxon>Bacillati</taxon>
        <taxon>Actinomycetota</taxon>
        <taxon>Actinomycetes</taxon>
        <taxon>Candidatus Nanopelagicales</taxon>
        <taxon>Candidatus Nanopelagicaceae</taxon>
        <taxon>Candidatus Nanopelagicus</taxon>
    </lineage>
</organism>
<sequence>MKISKNAAAVLAVVLVVTSGFFAYALLNPNESNQSKQVDSMDHGGSHSTMKGENLSADDAMFLQMMIPHHSQAVIIAEYALTNSKNEQILKIAKQIKADQAGEIAQMKKWLSDDGLGEDAGHSMSAMDGMLSSDQLATLKNSKATAFDKLFLNSMIEHHQGALKMVSMIENSKVADLRDFAATIAVAQQAEIDQMRKILGN</sequence>
<reference evidence="2 3" key="1">
    <citation type="submission" date="2016-07" db="EMBL/GenBank/DDBJ databases">
        <title>High microdiversification within the ubiquitous acI lineage of Actinobacteria.</title>
        <authorList>
            <person name="Neuenschwander S.M."/>
            <person name="Salcher M."/>
            <person name="Ghai R."/>
            <person name="Pernthaler J."/>
        </authorList>
    </citation>
    <scope>NUCLEOTIDE SEQUENCE [LARGE SCALE GENOMIC DNA]</scope>
    <source>
        <strain evidence="2">MMS-IIB-91</strain>
    </source>
</reference>
<protein>
    <submittedName>
        <fullName evidence="2">DUF305 domain-containing protein</fullName>
    </submittedName>
</protein>
<name>A0A249L3M1_9ACTN</name>
<gene>
    <name evidence="2" type="ORF">B1sIIB91_01980</name>
</gene>
<dbReference type="PANTHER" id="PTHR36933">
    <property type="entry name" value="SLL0788 PROTEIN"/>
    <property type="match status" value="1"/>
</dbReference>
<proteinExistence type="predicted"/>
<evidence type="ECO:0000259" key="1">
    <source>
        <dbReference type="Pfam" id="PF03713"/>
    </source>
</evidence>
<dbReference type="PANTHER" id="PTHR36933:SF1">
    <property type="entry name" value="SLL0788 PROTEIN"/>
    <property type="match status" value="1"/>
</dbReference>
<dbReference type="InterPro" id="IPR012347">
    <property type="entry name" value="Ferritin-like"/>
</dbReference>
<evidence type="ECO:0000313" key="3">
    <source>
        <dbReference type="Proteomes" id="UP000217210"/>
    </source>
</evidence>
<dbReference type="Proteomes" id="UP000217210">
    <property type="component" value="Chromosome"/>
</dbReference>
<dbReference type="EMBL" id="CP016779">
    <property type="protein sequence ID" value="ASY23690.1"/>
    <property type="molecule type" value="Genomic_DNA"/>
</dbReference>
<dbReference type="AlphaFoldDB" id="A0A249L3M1"/>
<dbReference type="InterPro" id="IPR005183">
    <property type="entry name" value="DUF305_CopM-like"/>
</dbReference>
<accession>A0A249L3M1</accession>
<keyword evidence="3" id="KW-1185">Reference proteome</keyword>
<feature type="domain" description="DUF305" evidence="1">
    <location>
        <begin position="59"/>
        <end position="199"/>
    </location>
</feature>
<dbReference type="OrthoDB" id="26872at2"/>
<evidence type="ECO:0000313" key="2">
    <source>
        <dbReference type="EMBL" id="ASY23690.1"/>
    </source>
</evidence>
<dbReference type="KEGG" id="nab:B1sIIB91_01980"/>
<dbReference type="Gene3D" id="1.20.1260.10">
    <property type="match status" value="1"/>
</dbReference>